<reference evidence="1" key="2">
    <citation type="journal article" date="2015" name="Fish Shellfish Immunol.">
        <title>Early steps in the European eel (Anguilla anguilla)-Vibrio vulnificus interaction in the gills: Role of the RtxA13 toxin.</title>
        <authorList>
            <person name="Callol A."/>
            <person name="Pajuelo D."/>
            <person name="Ebbesson L."/>
            <person name="Teles M."/>
            <person name="MacKenzie S."/>
            <person name="Amaro C."/>
        </authorList>
    </citation>
    <scope>NUCLEOTIDE SEQUENCE</scope>
</reference>
<organism evidence="1">
    <name type="scientific">Anguilla anguilla</name>
    <name type="common">European freshwater eel</name>
    <name type="synonym">Muraena anguilla</name>
    <dbReference type="NCBI Taxonomy" id="7936"/>
    <lineage>
        <taxon>Eukaryota</taxon>
        <taxon>Metazoa</taxon>
        <taxon>Chordata</taxon>
        <taxon>Craniata</taxon>
        <taxon>Vertebrata</taxon>
        <taxon>Euteleostomi</taxon>
        <taxon>Actinopterygii</taxon>
        <taxon>Neopterygii</taxon>
        <taxon>Teleostei</taxon>
        <taxon>Anguilliformes</taxon>
        <taxon>Anguillidae</taxon>
        <taxon>Anguilla</taxon>
    </lineage>
</organism>
<protein>
    <submittedName>
        <fullName evidence="1">Uncharacterized protein</fullName>
    </submittedName>
</protein>
<name>A0A0E9W0S0_ANGAN</name>
<dbReference type="EMBL" id="GBXM01024608">
    <property type="protein sequence ID" value="JAH83969.1"/>
    <property type="molecule type" value="Transcribed_RNA"/>
</dbReference>
<proteinExistence type="predicted"/>
<dbReference type="AlphaFoldDB" id="A0A0E9W0S0"/>
<accession>A0A0E9W0S0</accession>
<dbReference type="EMBL" id="GBXM01033311">
    <property type="protein sequence ID" value="JAH75266.1"/>
    <property type="molecule type" value="Transcribed_RNA"/>
</dbReference>
<reference evidence="1" key="1">
    <citation type="submission" date="2014-11" db="EMBL/GenBank/DDBJ databases">
        <authorList>
            <person name="Amaro Gonzalez C."/>
        </authorList>
    </citation>
    <scope>NUCLEOTIDE SEQUENCE</scope>
</reference>
<dbReference type="EMBL" id="GBXM01042264">
    <property type="protein sequence ID" value="JAH66313.1"/>
    <property type="molecule type" value="Transcribed_RNA"/>
</dbReference>
<sequence length="56" mass="6631">MNTVWRVAFTKPFADYQYSLWECVKLIFDIRRQASAQNSMLKTCGYINAFKKQCSE</sequence>
<evidence type="ECO:0000313" key="1">
    <source>
        <dbReference type="EMBL" id="JAH83969.1"/>
    </source>
</evidence>